<sequence length="96" mass="10813">MPVRAAKIGVLALGLALFAPIASADRLLIDNVRQADQIRSERPQNGETMDQVARRYGDPGDRVEAVGEPPISRWIYDGFTVYFEHDRVLHSVERHD</sequence>
<dbReference type="EMBL" id="JALJXV010000008">
    <property type="protein sequence ID" value="MCP1676273.1"/>
    <property type="molecule type" value="Genomic_DNA"/>
</dbReference>
<dbReference type="AlphaFoldDB" id="A0AAE3G898"/>
<organism evidence="3 4">
    <name type="scientific">Natronocella acetinitrilica</name>
    <dbReference type="NCBI Taxonomy" id="414046"/>
    <lineage>
        <taxon>Bacteria</taxon>
        <taxon>Pseudomonadati</taxon>
        <taxon>Pseudomonadota</taxon>
        <taxon>Gammaproteobacteria</taxon>
        <taxon>Chromatiales</taxon>
        <taxon>Ectothiorhodospiraceae</taxon>
        <taxon>Natronocella</taxon>
    </lineage>
</organism>
<dbReference type="RefSeq" id="WP_253481718.1">
    <property type="nucleotide sequence ID" value="NZ_JALJXV010000008.1"/>
</dbReference>
<gene>
    <name evidence="3" type="ORF">J2T57_003432</name>
</gene>
<feature type="chain" id="PRO_5042000740" description="Outer membrane protein assembly factor BamE" evidence="2">
    <location>
        <begin position="25"/>
        <end position="96"/>
    </location>
</feature>
<evidence type="ECO:0000256" key="1">
    <source>
        <dbReference type="SAM" id="MobiDB-lite"/>
    </source>
</evidence>
<keyword evidence="4" id="KW-1185">Reference proteome</keyword>
<evidence type="ECO:0008006" key="5">
    <source>
        <dbReference type="Google" id="ProtNLM"/>
    </source>
</evidence>
<reference evidence="3" key="1">
    <citation type="submission" date="2022-03" db="EMBL/GenBank/DDBJ databases">
        <title>Genomic Encyclopedia of Type Strains, Phase III (KMG-III): the genomes of soil and plant-associated and newly described type strains.</title>
        <authorList>
            <person name="Whitman W."/>
        </authorList>
    </citation>
    <scope>NUCLEOTIDE SEQUENCE</scope>
    <source>
        <strain evidence="3">ANL 6-2</strain>
    </source>
</reference>
<keyword evidence="2" id="KW-0732">Signal</keyword>
<protein>
    <recommendedName>
        <fullName evidence="5">Outer membrane protein assembly factor BamE</fullName>
    </recommendedName>
</protein>
<feature type="region of interest" description="Disordered" evidence="1">
    <location>
        <begin position="39"/>
        <end position="62"/>
    </location>
</feature>
<dbReference type="Proteomes" id="UP001205843">
    <property type="component" value="Unassembled WGS sequence"/>
</dbReference>
<feature type="compositionally biased region" description="Basic and acidic residues" evidence="1">
    <location>
        <begin position="52"/>
        <end position="62"/>
    </location>
</feature>
<comment type="caution">
    <text evidence="3">The sequence shown here is derived from an EMBL/GenBank/DDBJ whole genome shotgun (WGS) entry which is preliminary data.</text>
</comment>
<feature type="signal peptide" evidence="2">
    <location>
        <begin position="1"/>
        <end position="24"/>
    </location>
</feature>
<evidence type="ECO:0000256" key="2">
    <source>
        <dbReference type="SAM" id="SignalP"/>
    </source>
</evidence>
<evidence type="ECO:0000313" key="3">
    <source>
        <dbReference type="EMBL" id="MCP1676273.1"/>
    </source>
</evidence>
<proteinExistence type="predicted"/>
<evidence type="ECO:0000313" key="4">
    <source>
        <dbReference type="Proteomes" id="UP001205843"/>
    </source>
</evidence>
<name>A0AAE3G898_9GAMM</name>
<accession>A0AAE3G898</accession>